<dbReference type="Proteomes" id="UP000319949">
    <property type="component" value="Unassembled WGS sequence"/>
</dbReference>
<dbReference type="STRING" id="1803665.GCA_001641335_04071"/>
<sequence length="77" mass="8299">MSYIEIDETQPLARSFARSVLSKCPDCDGDLTVLRVIGGRAGCEYWTMRCTDCGGVHLDILKPRQAAGDDDGPLPAA</sequence>
<dbReference type="OrthoDB" id="287727at2"/>
<dbReference type="AlphaFoldDB" id="A0A560D2P0"/>
<protein>
    <submittedName>
        <fullName evidence="1">Uncharacterized protein</fullName>
    </submittedName>
</protein>
<keyword evidence="2" id="KW-1185">Reference proteome</keyword>
<reference evidence="1 2" key="1">
    <citation type="submission" date="2019-06" db="EMBL/GenBank/DDBJ databases">
        <title>Genomic Encyclopedia of Type Strains, Phase IV (KMG-V): Genome sequencing to study the core and pangenomes of soil and plant-associated prokaryotes.</title>
        <authorList>
            <person name="Whitman W."/>
        </authorList>
    </citation>
    <scope>NUCLEOTIDE SEQUENCE [LARGE SCALE GENOMIC DNA]</scope>
    <source>
        <strain evidence="1 2">BR 510</strain>
    </source>
</reference>
<proteinExistence type="predicted"/>
<dbReference type="RefSeq" id="WP_063687328.1">
    <property type="nucleotide sequence ID" value="NZ_LVEM01000002.1"/>
</dbReference>
<evidence type="ECO:0000313" key="2">
    <source>
        <dbReference type="Proteomes" id="UP000319949"/>
    </source>
</evidence>
<gene>
    <name evidence="1" type="ORF">FBZ96_113106</name>
</gene>
<organism evidence="1 2">
    <name type="scientific">Bradyrhizobium stylosanthis</name>
    <dbReference type="NCBI Taxonomy" id="1803665"/>
    <lineage>
        <taxon>Bacteria</taxon>
        <taxon>Pseudomonadati</taxon>
        <taxon>Pseudomonadota</taxon>
        <taxon>Alphaproteobacteria</taxon>
        <taxon>Hyphomicrobiales</taxon>
        <taxon>Nitrobacteraceae</taxon>
        <taxon>Bradyrhizobium</taxon>
    </lineage>
</organism>
<evidence type="ECO:0000313" key="1">
    <source>
        <dbReference type="EMBL" id="TWA91396.1"/>
    </source>
</evidence>
<accession>A0A560D2P0</accession>
<dbReference type="EMBL" id="VITK01000013">
    <property type="protein sequence ID" value="TWA91396.1"/>
    <property type="molecule type" value="Genomic_DNA"/>
</dbReference>
<comment type="caution">
    <text evidence="1">The sequence shown here is derived from an EMBL/GenBank/DDBJ whole genome shotgun (WGS) entry which is preliminary data.</text>
</comment>
<name>A0A560D2P0_9BRAD</name>